<feature type="compositionally biased region" description="Polar residues" evidence="1">
    <location>
        <begin position="1"/>
        <end position="13"/>
    </location>
</feature>
<dbReference type="PANTHER" id="PTHR30121:SF6">
    <property type="entry name" value="SLR6007 PROTEIN"/>
    <property type="match status" value="1"/>
</dbReference>
<dbReference type="HOGENOM" id="CLU_009097_4_1_2"/>
<accession>A0A075WEW8</accession>
<dbReference type="EMBL" id="CP006577">
    <property type="protein sequence ID" value="AIG98337.1"/>
    <property type="molecule type" value="Genomic_DNA"/>
</dbReference>
<dbReference type="RefSeq" id="WP_048095682.1">
    <property type="nucleotide sequence ID" value="NZ_CP006577.1"/>
</dbReference>
<dbReference type="AlphaFoldDB" id="A0A075WEW8"/>
<dbReference type="PANTHER" id="PTHR30121">
    <property type="entry name" value="UNCHARACTERIZED PROTEIN YJGR-RELATED"/>
    <property type="match status" value="1"/>
</dbReference>
<sequence>MRTISATVNDNTQAARRDAAMRKKDKKVRKRSLLPKLLDRDGHREEVDRSIIAPELIEVEKGLITVNGNPMVLSYISVYPAKVYEGWIADEFAWKPFRLDFTQFIEPVSEERVIAELNRKITSLEGKLAEMRRKGRIDTQHIEQELEYLYRYREELTARRIRLFTLSTYFAVSPLKNDREAAEDAHAEFMQRMKSKGAQPKRIRYRMLDAFKCFLPEGKDLLRRRILVDSDAAASCFPFVFPTLMHPTGVLYGFDAATRAPVIIDRFSFAGHNEIVVGKIGSGKSFFVKLEMLRWFINDPKIKIFLVDPLGGFTDLAEVLGAQRIVVGKATMNPLDIIIPEGKKPVDVLREKLMALMEFFSTFFEEEVGSPMDKTESGVLRKAIQKAYEERGFGTPEFEPPIIDDVIAKLEDVAENQEERSAAARLKSSLQAFSQKSELGMFNGKTNVDIYGRIVYFDFSEVEGVVRSPLLLHAVLTWIDSRVRGESGRKIVVIDEAHYFMRYKQIRAFLERSVRHSRHYKVGYTLISQSFEEFVGHEEGRVILTNANIVVIFRLDSIPQEVKKILNISGFGERFVKEAAQGKTSGYSSALIAIPGEGNYHVNVLASPGELEFLGTAGRGV</sequence>
<evidence type="ECO:0000313" key="3">
    <source>
        <dbReference type="EMBL" id="AIG98337.1"/>
    </source>
</evidence>
<dbReference type="Proteomes" id="UP000028501">
    <property type="component" value="Chromosome"/>
</dbReference>
<name>A0A075WEW8_ARCFL</name>
<dbReference type="KEGG" id="afg:AFULGI_00015750"/>
<evidence type="ECO:0000313" key="4">
    <source>
        <dbReference type="Proteomes" id="UP000028501"/>
    </source>
</evidence>
<protein>
    <recommendedName>
        <fullName evidence="2">Helicase HerA central domain-containing protein</fullName>
    </recommendedName>
</protein>
<organism evidence="3 4">
    <name type="scientific">Archaeoglobus fulgidus DSM 8774</name>
    <dbReference type="NCBI Taxonomy" id="1344584"/>
    <lineage>
        <taxon>Archaea</taxon>
        <taxon>Methanobacteriati</taxon>
        <taxon>Methanobacteriota</taxon>
        <taxon>Archaeoglobi</taxon>
        <taxon>Archaeoglobales</taxon>
        <taxon>Archaeoglobaceae</taxon>
        <taxon>Archaeoglobus</taxon>
    </lineage>
</organism>
<dbReference type="GeneID" id="24795073"/>
<dbReference type="InterPro" id="IPR051162">
    <property type="entry name" value="T4SS_component"/>
</dbReference>
<feature type="domain" description="Helicase HerA central" evidence="2">
    <location>
        <begin position="259"/>
        <end position="463"/>
    </location>
</feature>
<gene>
    <name evidence="3" type="ORF">AFULGI_00015750</name>
</gene>
<dbReference type="Gene3D" id="1.10.8.730">
    <property type="match status" value="1"/>
</dbReference>
<evidence type="ECO:0000256" key="1">
    <source>
        <dbReference type="SAM" id="MobiDB-lite"/>
    </source>
</evidence>
<proteinExistence type="predicted"/>
<dbReference type="InterPro" id="IPR027417">
    <property type="entry name" value="P-loop_NTPase"/>
</dbReference>
<dbReference type="Gene3D" id="3.40.50.300">
    <property type="entry name" value="P-loop containing nucleotide triphosphate hydrolases"/>
    <property type="match status" value="1"/>
</dbReference>
<feature type="region of interest" description="Disordered" evidence="1">
    <location>
        <begin position="1"/>
        <end position="28"/>
    </location>
</feature>
<dbReference type="Pfam" id="PF01935">
    <property type="entry name" value="DUF87"/>
    <property type="match status" value="1"/>
</dbReference>
<dbReference type="SUPFAM" id="SSF52540">
    <property type="entry name" value="P-loop containing nucleoside triphosphate hydrolases"/>
    <property type="match status" value="1"/>
</dbReference>
<reference evidence="3 4" key="1">
    <citation type="submission" date="2013-07" db="EMBL/GenBank/DDBJ databases">
        <title>Genome of Archaeoglobus fulgidus.</title>
        <authorList>
            <person name="Fiebig A."/>
            <person name="Birkeland N.-K."/>
        </authorList>
    </citation>
    <scope>NUCLEOTIDE SEQUENCE [LARGE SCALE GENOMIC DNA]</scope>
    <source>
        <strain evidence="3 4">DSM 8774</strain>
    </source>
</reference>
<evidence type="ECO:0000259" key="2">
    <source>
        <dbReference type="Pfam" id="PF01935"/>
    </source>
</evidence>
<dbReference type="InterPro" id="IPR002789">
    <property type="entry name" value="HerA_central"/>
</dbReference>